<evidence type="ECO:0000259" key="1">
    <source>
        <dbReference type="PROSITE" id="PS50878"/>
    </source>
</evidence>
<evidence type="ECO:0000313" key="3">
    <source>
        <dbReference type="Proteomes" id="UP000499080"/>
    </source>
</evidence>
<keyword evidence="3" id="KW-1185">Reference proteome</keyword>
<sequence length="52" mass="6137">MYADDTAILAKNRNPKYTEAAINQHFEKLDEWFLKWNIALNVSKTKAVYFSK</sequence>
<dbReference type="EMBL" id="BGPR01260465">
    <property type="protein sequence ID" value="GBM69898.1"/>
    <property type="molecule type" value="Genomic_DNA"/>
</dbReference>
<feature type="non-terminal residue" evidence="2">
    <location>
        <position position="52"/>
    </location>
</feature>
<reference evidence="2 3" key="1">
    <citation type="journal article" date="2019" name="Sci. Rep.">
        <title>Orb-weaving spider Araneus ventricosus genome elucidates the spidroin gene catalogue.</title>
        <authorList>
            <person name="Kono N."/>
            <person name="Nakamura H."/>
            <person name="Ohtoshi R."/>
            <person name="Moran D.A.P."/>
            <person name="Shinohara A."/>
            <person name="Yoshida Y."/>
            <person name="Fujiwara M."/>
            <person name="Mori M."/>
            <person name="Tomita M."/>
            <person name="Arakawa K."/>
        </authorList>
    </citation>
    <scope>NUCLEOTIDE SEQUENCE [LARGE SCALE GENOMIC DNA]</scope>
</reference>
<evidence type="ECO:0000313" key="2">
    <source>
        <dbReference type="EMBL" id="GBM69898.1"/>
    </source>
</evidence>
<feature type="domain" description="Reverse transcriptase" evidence="1">
    <location>
        <begin position="1"/>
        <end position="52"/>
    </location>
</feature>
<accession>A0A4Y2HX58</accession>
<protein>
    <recommendedName>
        <fullName evidence="1">Reverse transcriptase domain-containing protein</fullName>
    </recommendedName>
</protein>
<name>A0A4Y2HX58_ARAVE</name>
<dbReference type="OrthoDB" id="6515679at2759"/>
<dbReference type="InterPro" id="IPR000477">
    <property type="entry name" value="RT_dom"/>
</dbReference>
<comment type="caution">
    <text evidence="2">The sequence shown here is derived from an EMBL/GenBank/DDBJ whole genome shotgun (WGS) entry which is preliminary data.</text>
</comment>
<dbReference type="PROSITE" id="PS50878">
    <property type="entry name" value="RT_POL"/>
    <property type="match status" value="1"/>
</dbReference>
<dbReference type="Proteomes" id="UP000499080">
    <property type="component" value="Unassembled WGS sequence"/>
</dbReference>
<gene>
    <name evidence="2" type="ORF">AVEN_55577_1</name>
</gene>
<dbReference type="AlphaFoldDB" id="A0A4Y2HX58"/>
<proteinExistence type="predicted"/>
<organism evidence="2 3">
    <name type="scientific">Araneus ventricosus</name>
    <name type="common">Orbweaver spider</name>
    <name type="synonym">Epeira ventricosa</name>
    <dbReference type="NCBI Taxonomy" id="182803"/>
    <lineage>
        <taxon>Eukaryota</taxon>
        <taxon>Metazoa</taxon>
        <taxon>Ecdysozoa</taxon>
        <taxon>Arthropoda</taxon>
        <taxon>Chelicerata</taxon>
        <taxon>Arachnida</taxon>
        <taxon>Araneae</taxon>
        <taxon>Araneomorphae</taxon>
        <taxon>Entelegynae</taxon>
        <taxon>Araneoidea</taxon>
        <taxon>Araneidae</taxon>
        <taxon>Araneus</taxon>
    </lineage>
</organism>